<gene>
    <name evidence="8" type="ORF">M9405_00285</name>
</gene>
<evidence type="ECO:0000313" key="9">
    <source>
        <dbReference type="Proteomes" id="UP001056834"/>
    </source>
</evidence>
<dbReference type="Gene3D" id="2.60.40.3500">
    <property type="match status" value="1"/>
</dbReference>
<evidence type="ECO:0000256" key="4">
    <source>
        <dbReference type="ARBA" id="ARBA00022801"/>
    </source>
</evidence>
<dbReference type="GO" id="GO:0008745">
    <property type="term" value="F:N-acetylmuramoyl-L-alanine amidase activity"/>
    <property type="evidence" value="ECO:0007669"/>
    <property type="project" value="UniProtKB-EC"/>
</dbReference>
<dbReference type="CDD" id="cd02696">
    <property type="entry name" value="MurNAc-LAA"/>
    <property type="match status" value="1"/>
</dbReference>
<comment type="catalytic activity">
    <reaction evidence="1">
        <text>Hydrolyzes the link between N-acetylmuramoyl residues and L-amino acid residues in certain cell-wall glycopeptides.</text>
        <dbReference type="EC" id="3.5.1.28"/>
    </reaction>
</comment>
<dbReference type="InterPro" id="IPR050695">
    <property type="entry name" value="N-acetylmuramoyl_amidase_3"/>
</dbReference>
<keyword evidence="9" id="KW-1185">Reference proteome</keyword>
<dbReference type="PANTHER" id="PTHR30404:SF6">
    <property type="entry name" value="N-ACETYLMURAMOYL-L-ALANINE AMIDASE AMIB"/>
    <property type="match status" value="1"/>
</dbReference>
<dbReference type="SUPFAM" id="SSF53187">
    <property type="entry name" value="Zn-dependent exopeptidases"/>
    <property type="match status" value="1"/>
</dbReference>
<dbReference type="RefSeq" id="WP_250223295.1">
    <property type="nucleotide sequence ID" value="NZ_CP097762.1"/>
</dbReference>
<evidence type="ECO:0000256" key="3">
    <source>
        <dbReference type="ARBA" id="ARBA00011901"/>
    </source>
</evidence>
<feature type="domain" description="MurNAc-LAA" evidence="7">
    <location>
        <begin position="264"/>
        <end position="423"/>
    </location>
</feature>
<name>A0ABY4SUS9_9ENTR</name>
<keyword evidence="6" id="KW-0812">Transmembrane</keyword>
<evidence type="ECO:0000259" key="7">
    <source>
        <dbReference type="SMART" id="SM00646"/>
    </source>
</evidence>
<dbReference type="Pfam" id="PF01520">
    <property type="entry name" value="Amidase_3"/>
    <property type="match status" value="1"/>
</dbReference>
<evidence type="ECO:0000256" key="6">
    <source>
        <dbReference type="SAM" id="Phobius"/>
    </source>
</evidence>
<dbReference type="EC" id="3.5.1.28" evidence="3"/>
<evidence type="ECO:0000256" key="2">
    <source>
        <dbReference type="ARBA" id="ARBA00010860"/>
    </source>
</evidence>
<dbReference type="PANTHER" id="PTHR30404">
    <property type="entry name" value="N-ACETYLMURAMOYL-L-ALANINE AMIDASE"/>
    <property type="match status" value="1"/>
</dbReference>
<evidence type="ECO:0000256" key="1">
    <source>
        <dbReference type="ARBA" id="ARBA00001561"/>
    </source>
</evidence>
<reference evidence="8" key="1">
    <citation type="submission" date="2022-05" db="EMBL/GenBank/DDBJ databases">
        <title>Impact of host demography and evolutionary history on endosymbiont molecular evolution: a test in carpenter ants (Genus Camponotus) and their Blochmannia endosymbionts.</title>
        <authorList>
            <person name="Manthey J.D."/>
            <person name="Giron J.C."/>
            <person name="Hruska J.P."/>
        </authorList>
    </citation>
    <scope>NUCLEOTIDE SEQUENCE</scope>
    <source>
        <strain evidence="8">C-006</strain>
    </source>
</reference>
<dbReference type="Proteomes" id="UP001056834">
    <property type="component" value="Chromosome"/>
</dbReference>
<dbReference type="Gene3D" id="3.40.630.40">
    <property type="entry name" value="Zn-dependent exopeptidases"/>
    <property type="match status" value="1"/>
</dbReference>
<organism evidence="8 9">
    <name type="scientific">Candidatus Blochmannia ocreatus</name>
    <name type="common">nom. nud.</name>
    <dbReference type="NCBI Taxonomy" id="251538"/>
    <lineage>
        <taxon>Bacteria</taxon>
        <taxon>Pseudomonadati</taxon>
        <taxon>Pseudomonadota</taxon>
        <taxon>Gammaproteobacteria</taxon>
        <taxon>Enterobacterales</taxon>
        <taxon>Enterobacteriaceae</taxon>
        <taxon>ant endosymbionts</taxon>
        <taxon>Candidatus Blochmanniella</taxon>
    </lineage>
</organism>
<keyword evidence="4 8" id="KW-0378">Hydrolase</keyword>
<evidence type="ECO:0000256" key="5">
    <source>
        <dbReference type="ARBA" id="ARBA00023316"/>
    </source>
</evidence>
<comment type="similarity">
    <text evidence="2">Belongs to the N-acetylmuramoyl-L-alanine amidase 3 family.</text>
</comment>
<proteinExistence type="inferred from homology"/>
<accession>A0ABY4SUS9</accession>
<dbReference type="SMART" id="SM00646">
    <property type="entry name" value="Ami_3"/>
    <property type="match status" value="1"/>
</dbReference>
<protein>
    <recommendedName>
        <fullName evidence="3">N-acetylmuramoyl-L-alanine amidase</fullName>
        <ecNumber evidence="3">3.5.1.28</ecNumber>
    </recommendedName>
</protein>
<keyword evidence="6" id="KW-0472">Membrane</keyword>
<keyword evidence="5" id="KW-0961">Cell wall biogenesis/degradation</keyword>
<keyword evidence="6" id="KW-1133">Transmembrane helix</keyword>
<sequence>MLEIIYVKLKYEIIYLILFLLNFLCIESISASNLNAIAIINCATQAIVILDYSRLSPPGYVLFPLHKPERIVIDLSKKLNLEKNMFPMYFNGTNLIKCVRTNTVNNFDITRIVLDLTYPACIETIQQKKIKEHYRLMLKILKQQTSGDSKTCLKVSSPIIKNNSKTGSKLDAKSVKHQKQYTNIEYNNITKNYKKKLSVCPIVVAIDAGHGGQDPGATSIHRIYEKNITFGIAGKLKALLDADPKFKAVMIRDGDYFISVKERADIARKKLANVLISIHADAAKNTTAHGASVWVLSDSRAKSEMMNWLKCREKYSELLGGLGDVLTNYSNYPYFNHLILDVQFSYAQQVGYDLALEVLYQLKTITGLHKKLPVHSNFGVLRSPDIPSILVETGFISNLKEARLLVNSKYQAKIANALYKGLKNYFYTSKKNVPTCSTYNKNTYITAS</sequence>
<dbReference type="EMBL" id="CP097762">
    <property type="protein sequence ID" value="URJ25164.1"/>
    <property type="molecule type" value="Genomic_DNA"/>
</dbReference>
<evidence type="ECO:0000313" key="8">
    <source>
        <dbReference type="EMBL" id="URJ25164.1"/>
    </source>
</evidence>
<dbReference type="InterPro" id="IPR002508">
    <property type="entry name" value="MurNAc-LAA_cat"/>
</dbReference>
<feature type="transmembrane region" description="Helical" evidence="6">
    <location>
        <begin position="12"/>
        <end position="31"/>
    </location>
</feature>